<evidence type="ECO:0000256" key="14">
    <source>
        <dbReference type="ARBA" id="ARBA00031252"/>
    </source>
</evidence>
<dbReference type="PANTHER" id="PTHR17554:SF2">
    <property type="entry name" value="TYRO PROTEIN TYROSINE KINASE-BINDING PROTEIN"/>
    <property type="match status" value="1"/>
</dbReference>
<proteinExistence type="inferred from homology"/>
<protein>
    <recommendedName>
        <fullName evidence="3">TYRO protein tyrosine kinase-binding protein</fullName>
    </recommendedName>
    <alternativeName>
        <fullName evidence="14">DNAX-activation protein 12</fullName>
    </alternativeName>
</protein>
<keyword evidence="18" id="KW-1185">Reference proteome</keyword>
<feature type="chain" id="PRO_5045906010" description="TYRO protein tyrosine kinase-binding protein" evidence="16">
    <location>
        <begin position="22"/>
        <end position="103"/>
    </location>
</feature>
<dbReference type="Proteomes" id="UP001176940">
    <property type="component" value="Unassembled WGS sequence"/>
</dbReference>
<sequence>MSAPVLVFFLSLTTILGSVLAQEGCGNCFQLNTGTIIGIVVCDALITLTIAGMAFWISNKIQKKKYQEKLKRMKDNSAANEATYEELRGHRVDIYNDLSGRRN</sequence>
<keyword evidence="7" id="KW-0479">Metal-binding</keyword>
<keyword evidence="4" id="KW-1003">Cell membrane</keyword>
<evidence type="ECO:0000256" key="7">
    <source>
        <dbReference type="ARBA" id="ARBA00022723"/>
    </source>
</evidence>
<evidence type="ECO:0000256" key="9">
    <source>
        <dbReference type="ARBA" id="ARBA00022837"/>
    </source>
</evidence>
<evidence type="ECO:0000256" key="13">
    <source>
        <dbReference type="ARBA" id="ARBA00023157"/>
    </source>
</evidence>
<evidence type="ECO:0000256" key="10">
    <source>
        <dbReference type="ARBA" id="ARBA00022859"/>
    </source>
</evidence>
<feature type="transmembrane region" description="Helical" evidence="15">
    <location>
        <begin position="37"/>
        <end position="57"/>
    </location>
</feature>
<dbReference type="PANTHER" id="PTHR17554">
    <property type="entry name" value="TYRO PROTEIN TYROSINE KINASE-BINDING PROTEIN"/>
    <property type="match status" value="1"/>
</dbReference>
<evidence type="ECO:0000256" key="5">
    <source>
        <dbReference type="ARBA" id="ARBA00022553"/>
    </source>
</evidence>
<reference evidence="17" key="1">
    <citation type="submission" date="2023-07" db="EMBL/GenBank/DDBJ databases">
        <authorList>
            <person name="Stuckert A."/>
        </authorList>
    </citation>
    <scope>NUCLEOTIDE SEQUENCE</scope>
</reference>
<evidence type="ECO:0000256" key="4">
    <source>
        <dbReference type="ARBA" id="ARBA00022475"/>
    </source>
</evidence>
<comment type="similarity">
    <text evidence="2">Belongs to the TYROBP family.</text>
</comment>
<keyword evidence="12 15" id="KW-0472">Membrane</keyword>
<evidence type="ECO:0000256" key="3">
    <source>
        <dbReference type="ARBA" id="ARBA00022356"/>
    </source>
</evidence>
<organism evidence="17 18">
    <name type="scientific">Ranitomeya imitator</name>
    <name type="common">mimic poison frog</name>
    <dbReference type="NCBI Taxonomy" id="111125"/>
    <lineage>
        <taxon>Eukaryota</taxon>
        <taxon>Metazoa</taxon>
        <taxon>Chordata</taxon>
        <taxon>Craniata</taxon>
        <taxon>Vertebrata</taxon>
        <taxon>Euteleostomi</taxon>
        <taxon>Amphibia</taxon>
        <taxon>Batrachia</taxon>
        <taxon>Anura</taxon>
        <taxon>Neobatrachia</taxon>
        <taxon>Hyloidea</taxon>
        <taxon>Dendrobatidae</taxon>
        <taxon>Dendrobatinae</taxon>
        <taxon>Ranitomeya</taxon>
    </lineage>
</organism>
<evidence type="ECO:0000313" key="17">
    <source>
        <dbReference type="EMBL" id="CAJ0939967.1"/>
    </source>
</evidence>
<evidence type="ECO:0000256" key="15">
    <source>
        <dbReference type="SAM" id="Phobius"/>
    </source>
</evidence>
<keyword evidence="13" id="KW-1015">Disulfide bond</keyword>
<keyword evidence="11 15" id="KW-1133">Transmembrane helix</keyword>
<comment type="caution">
    <text evidence="17">The sequence shown here is derived from an EMBL/GenBank/DDBJ whole genome shotgun (WGS) entry which is preliminary data.</text>
</comment>
<evidence type="ECO:0000256" key="6">
    <source>
        <dbReference type="ARBA" id="ARBA00022692"/>
    </source>
</evidence>
<accession>A0ABN9LG00</accession>
<gene>
    <name evidence="17" type="ORF">RIMI_LOCUS8201523</name>
</gene>
<keyword evidence="8 16" id="KW-0732">Signal</keyword>
<evidence type="ECO:0000256" key="12">
    <source>
        <dbReference type="ARBA" id="ARBA00023136"/>
    </source>
</evidence>
<evidence type="ECO:0000256" key="16">
    <source>
        <dbReference type="SAM" id="SignalP"/>
    </source>
</evidence>
<dbReference type="InterPro" id="IPR026200">
    <property type="entry name" value="Tyrobp"/>
</dbReference>
<evidence type="ECO:0000256" key="1">
    <source>
        <dbReference type="ARBA" id="ARBA00004251"/>
    </source>
</evidence>
<evidence type="ECO:0000313" key="18">
    <source>
        <dbReference type="Proteomes" id="UP001176940"/>
    </source>
</evidence>
<keyword evidence="6 15" id="KW-0812">Transmembrane</keyword>
<dbReference type="EMBL" id="CAUEEQ010016094">
    <property type="protein sequence ID" value="CAJ0939967.1"/>
    <property type="molecule type" value="Genomic_DNA"/>
</dbReference>
<keyword evidence="5" id="KW-0597">Phosphoprotein</keyword>
<evidence type="ECO:0000256" key="11">
    <source>
        <dbReference type="ARBA" id="ARBA00022989"/>
    </source>
</evidence>
<comment type="subcellular location">
    <subcellularLocation>
        <location evidence="1">Cell membrane</location>
        <topology evidence="1">Single-pass type I membrane protein</topology>
    </subcellularLocation>
</comment>
<feature type="signal peptide" evidence="16">
    <location>
        <begin position="1"/>
        <end position="21"/>
    </location>
</feature>
<keyword evidence="10" id="KW-0391">Immunity</keyword>
<name>A0ABN9LG00_9NEOB</name>
<keyword evidence="9" id="KW-0106">Calcium</keyword>
<evidence type="ECO:0000256" key="2">
    <source>
        <dbReference type="ARBA" id="ARBA00009791"/>
    </source>
</evidence>
<evidence type="ECO:0000256" key="8">
    <source>
        <dbReference type="ARBA" id="ARBA00022729"/>
    </source>
</evidence>